<keyword evidence="6" id="KW-1185">Reference proteome</keyword>
<dbReference type="PANTHER" id="PTHR16263:SF4">
    <property type="entry name" value="TETRATRICOPEPTIDE REPEAT PROTEIN 38"/>
    <property type="match status" value="1"/>
</dbReference>
<dbReference type="SUPFAM" id="SSF48452">
    <property type="entry name" value="TPR-like"/>
    <property type="match status" value="1"/>
</dbReference>
<organism evidence="5 6">
    <name type="scientific">Marimonas arenosa</name>
    <dbReference type="NCBI Taxonomy" id="1795305"/>
    <lineage>
        <taxon>Bacteria</taxon>
        <taxon>Pseudomonadati</taxon>
        <taxon>Pseudomonadota</taxon>
        <taxon>Alphaproteobacteria</taxon>
        <taxon>Rhodobacterales</taxon>
        <taxon>Paracoccaceae</taxon>
        <taxon>Marimonas</taxon>
    </lineage>
</organism>
<evidence type="ECO:0000256" key="3">
    <source>
        <dbReference type="ARBA" id="ARBA00022737"/>
    </source>
</evidence>
<evidence type="ECO:0000256" key="4">
    <source>
        <dbReference type="ARBA" id="ARBA00022803"/>
    </source>
</evidence>
<reference evidence="5" key="1">
    <citation type="submission" date="2022-07" db="EMBL/GenBank/DDBJ databases">
        <authorList>
            <person name="Otstavnykh N."/>
            <person name="Isaeva M."/>
            <person name="Bystritskaya E."/>
        </authorList>
    </citation>
    <scope>NUCLEOTIDE SEQUENCE</scope>
    <source>
        <strain evidence="5">KCTC 52189</strain>
    </source>
</reference>
<comment type="similarity">
    <text evidence="1">Belongs to the TTC38 family.</text>
</comment>
<keyword evidence="3" id="KW-0677">Repeat</keyword>
<dbReference type="InterPro" id="IPR011990">
    <property type="entry name" value="TPR-like_helical_dom_sf"/>
</dbReference>
<evidence type="ECO:0000313" key="5">
    <source>
        <dbReference type="EMBL" id="MDQ2088776.1"/>
    </source>
</evidence>
<dbReference type="Proteomes" id="UP001226762">
    <property type="component" value="Unassembled WGS sequence"/>
</dbReference>
<accession>A0AAE4B524</accession>
<name>A0AAE4B524_9RHOB</name>
<dbReference type="PANTHER" id="PTHR16263">
    <property type="entry name" value="TETRATRICOPEPTIDE REPEAT PROTEIN 38"/>
    <property type="match status" value="1"/>
</dbReference>
<evidence type="ECO:0000313" key="6">
    <source>
        <dbReference type="Proteomes" id="UP001226762"/>
    </source>
</evidence>
<reference evidence="5" key="2">
    <citation type="submission" date="2023-02" db="EMBL/GenBank/DDBJ databases">
        <title>'Rhodoalgimonas zhirmunskyi' gen. nov., isolated from a red alga.</title>
        <authorList>
            <person name="Nedashkovskaya O.I."/>
            <person name="Otstavnykh N.Y."/>
            <person name="Bystritskaya E.P."/>
            <person name="Balabanova L.A."/>
            <person name="Isaeva M.P."/>
        </authorList>
    </citation>
    <scope>NUCLEOTIDE SEQUENCE</scope>
    <source>
        <strain evidence="5">KCTC 52189</strain>
    </source>
</reference>
<dbReference type="Gene3D" id="1.25.40.10">
    <property type="entry name" value="Tetratricopeptide repeat domain"/>
    <property type="match status" value="1"/>
</dbReference>
<protein>
    <recommendedName>
        <fullName evidence="2">Tetratricopeptide repeat protein 38</fullName>
    </recommendedName>
</protein>
<dbReference type="AlphaFoldDB" id="A0AAE4B524"/>
<gene>
    <name evidence="5" type="ORF">NO357_02525</name>
</gene>
<proteinExistence type="inferred from homology"/>
<keyword evidence="4" id="KW-0802">TPR repeat</keyword>
<dbReference type="EMBL" id="JANHAX010000001">
    <property type="protein sequence ID" value="MDQ2088776.1"/>
    <property type="molecule type" value="Genomic_DNA"/>
</dbReference>
<evidence type="ECO:0000256" key="1">
    <source>
        <dbReference type="ARBA" id="ARBA00005857"/>
    </source>
</evidence>
<dbReference type="InterPro" id="IPR033891">
    <property type="entry name" value="TTC38"/>
</dbReference>
<comment type="caution">
    <text evidence="5">The sequence shown here is derived from an EMBL/GenBank/DDBJ whole genome shotgun (WGS) entry which is preliminary data.</text>
</comment>
<evidence type="ECO:0000256" key="2">
    <source>
        <dbReference type="ARBA" id="ARBA00019992"/>
    </source>
</evidence>
<dbReference type="CDD" id="cd05804">
    <property type="entry name" value="StaR_like"/>
    <property type="match status" value="1"/>
</dbReference>
<sequence length="426" mass="45902">MLTDQYDNPLHTQSPAARDAYVEGLTAYLEALAGVDDAFDRAIAADPEFALAYAAKARNAQVYARMGEAKALMAEAMAKGAGLTGQALAHLEIFDHLINSRVREGYTAVRAHLLEFPRDALVAQSCLGVFSLIGFSGQPGREAEHLALAEMLAPAYGQDGWFLGQLAFAQMEAGQLGPAESSIETALALRPRSAHGSHIRAHLYYEAGQTGDGLAYLSDWMTGYDRSGMMHCHNSWHCALWSVLSGDDARMWQIVDRDLQPERSQSPALNILTDLASLYYRAGLTGVEIAPERWVQLSDYAAGAFPRPGLGFADIHAALAHAMAGQDEPLMRIVEGAKGPAADQVAPCARAFRAIAVQDWAGAEAELIPVMADHARLGGSRAQRDLLEYTLLHALIRQGKADEARRLLSLRRPLTDSSGAVQGLAA</sequence>
<dbReference type="RefSeq" id="WP_306734039.1">
    <property type="nucleotide sequence ID" value="NZ_JANHAX010000001.1"/>
</dbReference>